<reference evidence="2 3" key="1">
    <citation type="journal article" date="2023" name="Plants (Basel)">
        <title>Bridging the Gap: Combining Genomics and Transcriptomics Approaches to Understand Stylosanthes scabra, an Orphan Legume from the Brazilian Caatinga.</title>
        <authorList>
            <person name="Ferreira-Neto J.R.C."/>
            <person name="da Silva M.D."/>
            <person name="Binneck E."/>
            <person name="de Melo N.F."/>
            <person name="da Silva R.H."/>
            <person name="de Melo A.L.T.M."/>
            <person name="Pandolfi V."/>
            <person name="Bustamante F.O."/>
            <person name="Brasileiro-Vidal A.C."/>
            <person name="Benko-Iseppon A.M."/>
        </authorList>
    </citation>
    <scope>NUCLEOTIDE SEQUENCE [LARGE SCALE GENOMIC DNA]</scope>
    <source>
        <tissue evidence="2">Leaves</tissue>
    </source>
</reference>
<evidence type="ECO:0000313" key="3">
    <source>
        <dbReference type="Proteomes" id="UP001341840"/>
    </source>
</evidence>
<evidence type="ECO:0000313" key="2">
    <source>
        <dbReference type="EMBL" id="MED6161050.1"/>
    </source>
</evidence>
<name>A0ABU6UKD6_9FABA</name>
<keyword evidence="3" id="KW-1185">Reference proteome</keyword>
<accession>A0ABU6UKD6</accession>
<protein>
    <submittedName>
        <fullName evidence="2">Uncharacterized protein</fullName>
    </submittedName>
</protein>
<feature type="region of interest" description="Disordered" evidence="1">
    <location>
        <begin position="1"/>
        <end position="27"/>
    </location>
</feature>
<sequence>MTTDNTDRDSEDISELQMARSEPITNDFTPEQREALLALLSRHAVNHSHNISQILTKKAITPLQGAKWRERAQGKLRRIRKARRMDKEPKSPTCLDRAAAPFRWRARALLT</sequence>
<dbReference type="Proteomes" id="UP001341840">
    <property type="component" value="Unassembled WGS sequence"/>
</dbReference>
<evidence type="ECO:0000256" key="1">
    <source>
        <dbReference type="SAM" id="MobiDB-lite"/>
    </source>
</evidence>
<proteinExistence type="predicted"/>
<gene>
    <name evidence="2" type="ORF">PIB30_057092</name>
</gene>
<feature type="compositionally biased region" description="Basic residues" evidence="1">
    <location>
        <begin position="74"/>
        <end position="84"/>
    </location>
</feature>
<organism evidence="2 3">
    <name type="scientific">Stylosanthes scabra</name>
    <dbReference type="NCBI Taxonomy" id="79078"/>
    <lineage>
        <taxon>Eukaryota</taxon>
        <taxon>Viridiplantae</taxon>
        <taxon>Streptophyta</taxon>
        <taxon>Embryophyta</taxon>
        <taxon>Tracheophyta</taxon>
        <taxon>Spermatophyta</taxon>
        <taxon>Magnoliopsida</taxon>
        <taxon>eudicotyledons</taxon>
        <taxon>Gunneridae</taxon>
        <taxon>Pentapetalae</taxon>
        <taxon>rosids</taxon>
        <taxon>fabids</taxon>
        <taxon>Fabales</taxon>
        <taxon>Fabaceae</taxon>
        <taxon>Papilionoideae</taxon>
        <taxon>50 kb inversion clade</taxon>
        <taxon>dalbergioids sensu lato</taxon>
        <taxon>Dalbergieae</taxon>
        <taxon>Pterocarpus clade</taxon>
        <taxon>Stylosanthes</taxon>
    </lineage>
</organism>
<comment type="caution">
    <text evidence="2">The sequence shown here is derived from an EMBL/GenBank/DDBJ whole genome shotgun (WGS) entry which is preliminary data.</text>
</comment>
<dbReference type="EMBL" id="JASCZI010121292">
    <property type="protein sequence ID" value="MED6161050.1"/>
    <property type="molecule type" value="Genomic_DNA"/>
</dbReference>
<feature type="region of interest" description="Disordered" evidence="1">
    <location>
        <begin position="71"/>
        <end position="94"/>
    </location>
</feature>